<gene>
    <name evidence="2" type="ORF">GE061_009681</name>
</gene>
<accession>A0A6A4KDH1</accession>
<evidence type="ECO:0000313" key="3">
    <source>
        <dbReference type="Proteomes" id="UP000466442"/>
    </source>
</evidence>
<dbReference type="EMBL" id="WIXP02000002">
    <property type="protein sequence ID" value="KAF6214936.1"/>
    <property type="molecule type" value="Genomic_DNA"/>
</dbReference>
<name>A0A6A4KDH1_APOLU</name>
<dbReference type="AlphaFoldDB" id="A0A6A4KDH1"/>
<proteinExistence type="predicted"/>
<organism evidence="2 3">
    <name type="scientific">Apolygus lucorum</name>
    <name type="common">Small green plant bug</name>
    <name type="synonym">Lygocoris lucorum</name>
    <dbReference type="NCBI Taxonomy" id="248454"/>
    <lineage>
        <taxon>Eukaryota</taxon>
        <taxon>Metazoa</taxon>
        <taxon>Ecdysozoa</taxon>
        <taxon>Arthropoda</taxon>
        <taxon>Hexapoda</taxon>
        <taxon>Insecta</taxon>
        <taxon>Pterygota</taxon>
        <taxon>Neoptera</taxon>
        <taxon>Paraneoptera</taxon>
        <taxon>Hemiptera</taxon>
        <taxon>Heteroptera</taxon>
        <taxon>Panheteroptera</taxon>
        <taxon>Cimicomorpha</taxon>
        <taxon>Miridae</taxon>
        <taxon>Mirini</taxon>
        <taxon>Apolygus</taxon>
    </lineage>
</organism>
<dbReference type="GO" id="GO:0005198">
    <property type="term" value="F:structural molecule activity"/>
    <property type="evidence" value="ECO:0007669"/>
    <property type="project" value="InterPro"/>
</dbReference>
<dbReference type="OrthoDB" id="6629780at2759"/>
<dbReference type="Proteomes" id="UP000466442">
    <property type="component" value="Unassembled WGS sequence"/>
</dbReference>
<evidence type="ECO:0000313" key="2">
    <source>
        <dbReference type="EMBL" id="KAF6214936.1"/>
    </source>
</evidence>
<evidence type="ECO:0000259" key="1">
    <source>
        <dbReference type="Pfam" id="PF08398"/>
    </source>
</evidence>
<sequence>MPVLPFHKYIGPGNPIDSGPCVDEDDCIARKHDVKYEKARTPRDVRLADVEAIAEFRANWLSGNWHSLIGDVGLSLKYAVETYTGVLYPKLAQIPPCEILTLFNDFLKLHCVHKERPFDRHRLPLQAPATCYLCKTYDFTKPNLPEEIYFYVLVAWYQLYHKNQQQTTSTNPHPLKNTNKPKVLEKTNAHLLKNCDIFHLRAWIRFFALIRQTKMQPSDNYNDEEFSSMFMLYD</sequence>
<dbReference type="InterPro" id="IPR013607">
    <property type="entry name" value="Phospholipase_A2-like"/>
</dbReference>
<reference evidence="2" key="1">
    <citation type="journal article" date="2021" name="Mol. Ecol. Resour.">
        <title>Apolygus lucorum genome provides insights into omnivorousness and mesophyll feeding.</title>
        <authorList>
            <person name="Liu Y."/>
            <person name="Liu H."/>
            <person name="Wang H."/>
            <person name="Huang T."/>
            <person name="Liu B."/>
            <person name="Yang B."/>
            <person name="Yin L."/>
            <person name="Li B."/>
            <person name="Zhang Y."/>
            <person name="Zhang S."/>
            <person name="Jiang F."/>
            <person name="Zhang X."/>
            <person name="Ren Y."/>
            <person name="Wang B."/>
            <person name="Wang S."/>
            <person name="Lu Y."/>
            <person name="Wu K."/>
            <person name="Fan W."/>
            <person name="Wang G."/>
        </authorList>
    </citation>
    <scope>NUCLEOTIDE SEQUENCE</scope>
    <source>
        <strain evidence="2">12Hb</strain>
    </source>
</reference>
<feature type="domain" description="Phospholipase A2-like" evidence="1">
    <location>
        <begin position="3"/>
        <end position="39"/>
    </location>
</feature>
<protein>
    <recommendedName>
        <fullName evidence="1">Phospholipase A2-like domain-containing protein</fullName>
    </recommendedName>
</protein>
<comment type="caution">
    <text evidence="2">The sequence shown here is derived from an EMBL/GenBank/DDBJ whole genome shotgun (WGS) entry which is preliminary data.</text>
</comment>
<keyword evidence="3" id="KW-1185">Reference proteome</keyword>
<dbReference type="Pfam" id="PF08398">
    <property type="entry name" value="Phospholip_A2_4"/>
    <property type="match status" value="1"/>
</dbReference>